<comment type="similarity">
    <text evidence="3">Belongs to the glycosyl hydrolase 5 (cellulase A) family.</text>
</comment>
<dbReference type="Pfam" id="PF26410">
    <property type="entry name" value="GH5_mannosidase"/>
    <property type="match status" value="2"/>
</dbReference>
<evidence type="ECO:0000313" key="10">
    <source>
        <dbReference type="EMBL" id="VFQ62408.1"/>
    </source>
</evidence>
<proteinExistence type="inferred from homology"/>
<dbReference type="EC" id="3.2.1.78" evidence="4"/>
<dbReference type="OrthoDB" id="406631at2759"/>
<dbReference type="GO" id="GO:0005576">
    <property type="term" value="C:extracellular region"/>
    <property type="evidence" value="ECO:0007669"/>
    <property type="project" value="UniProtKB-SubCell"/>
</dbReference>
<name>A0A484KC10_9ASTE</name>
<reference evidence="10 11" key="1">
    <citation type="submission" date="2018-04" db="EMBL/GenBank/DDBJ databases">
        <authorList>
            <person name="Vogel A."/>
        </authorList>
    </citation>
    <scope>NUCLEOTIDE SEQUENCE [LARGE SCALE GENOMIC DNA]</scope>
</reference>
<dbReference type="InterPro" id="IPR017853">
    <property type="entry name" value="GH"/>
</dbReference>
<dbReference type="InterPro" id="IPR045053">
    <property type="entry name" value="MAN-like"/>
</dbReference>
<organism evidence="10 11">
    <name type="scientific">Cuscuta campestris</name>
    <dbReference type="NCBI Taxonomy" id="132261"/>
    <lineage>
        <taxon>Eukaryota</taxon>
        <taxon>Viridiplantae</taxon>
        <taxon>Streptophyta</taxon>
        <taxon>Embryophyta</taxon>
        <taxon>Tracheophyta</taxon>
        <taxon>Spermatophyta</taxon>
        <taxon>Magnoliopsida</taxon>
        <taxon>eudicotyledons</taxon>
        <taxon>Gunneridae</taxon>
        <taxon>Pentapetalae</taxon>
        <taxon>asterids</taxon>
        <taxon>lamiids</taxon>
        <taxon>Solanales</taxon>
        <taxon>Convolvulaceae</taxon>
        <taxon>Cuscuteae</taxon>
        <taxon>Cuscuta</taxon>
        <taxon>Cuscuta subgen. Grammica</taxon>
        <taxon>Cuscuta sect. Cleistogrammica</taxon>
    </lineage>
</organism>
<protein>
    <recommendedName>
        <fullName evidence="4">mannan endo-1,4-beta-mannosidase</fullName>
        <ecNumber evidence="4">3.2.1.78</ecNumber>
    </recommendedName>
</protein>
<comment type="subcellular location">
    <subcellularLocation>
        <location evidence="2">Secreted</location>
    </subcellularLocation>
</comment>
<feature type="domain" description="Glycoside hydrolase family 5" evidence="9">
    <location>
        <begin position="2"/>
        <end position="331"/>
    </location>
</feature>
<dbReference type="PANTHER" id="PTHR31451">
    <property type="match status" value="1"/>
</dbReference>
<sequence length="550" mass="61435">MVKINGTQMRLNGSPFYWNGFNAYWLMVMAAYDDPTKVRTVFEQARSHGLTVARTWAFSDGGDLPLQISPGVYNETMFQALDYVMSEAGNQSIKLVLSLVNNWGPYGGKQQYVNWVHPNNSTADLFFNDSRVKQLYQNHIKAVLTRNNSISGVMYKDDPTIMAWELINEPRCQSDLSGSTFQDWIKEMAAFLKGIDKKHLLEIGLEGFYGKADDAKNQAGANGTFQYGTDFISNNQIPDIDFATVHVYPDDWLNGTDEATKLSFLRNWTKVHIEDAQKILGKPIVVAEFGKDRKDPGYTVEKRNEVFATVYDAIYDSAKGGGAAAGGMFWQLFTERMDSYGDGNEIIFSRDASTTGAIIDQQSERMGKLRLGVGGSKGYNGKNEGGDGGMVRVNGTQMVLDNGSPFYWNGFNAYWLMVMAAYDDPTKVSAVFEQARSHGLTVARALAFSDGGDFPLQSSPGVYNEKTFQGLDFVISEARKYGIKLILSLVNNYPDFGGKQQYVNWVHPHTNSPPDLFFTDPQVKQYYMNHVKVCILFIPTTALFGNSVRD</sequence>
<keyword evidence="7" id="KW-0378">Hydrolase</keyword>
<accession>A0A484KC10</accession>
<dbReference type="PANTHER" id="PTHR31451:SF39">
    <property type="entry name" value="MANNAN ENDO-1,4-BETA-MANNOSIDASE 1"/>
    <property type="match status" value="1"/>
</dbReference>
<keyword evidence="8" id="KW-0326">Glycosidase</keyword>
<evidence type="ECO:0000256" key="8">
    <source>
        <dbReference type="ARBA" id="ARBA00023295"/>
    </source>
</evidence>
<comment type="catalytic activity">
    <reaction evidence="1">
        <text>Random hydrolysis of (1-&gt;4)-beta-D-mannosidic linkages in mannans, galactomannans and glucomannans.</text>
        <dbReference type="EC" id="3.2.1.78"/>
    </reaction>
</comment>
<dbReference type="SUPFAM" id="SSF51445">
    <property type="entry name" value="(Trans)glycosidases"/>
    <property type="match status" value="2"/>
</dbReference>
<dbReference type="Proteomes" id="UP000595140">
    <property type="component" value="Unassembled WGS sequence"/>
</dbReference>
<evidence type="ECO:0000259" key="9">
    <source>
        <dbReference type="Pfam" id="PF26410"/>
    </source>
</evidence>
<evidence type="ECO:0000256" key="4">
    <source>
        <dbReference type="ARBA" id="ARBA00012706"/>
    </source>
</evidence>
<dbReference type="GO" id="GO:0016985">
    <property type="term" value="F:mannan endo-1,4-beta-mannosidase activity"/>
    <property type="evidence" value="ECO:0007669"/>
    <property type="project" value="UniProtKB-EC"/>
</dbReference>
<dbReference type="FunFam" id="3.20.20.80:FF:000012">
    <property type="entry name" value="Mannan endo-1,4-beta-mannosidase 6"/>
    <property type="match status" value="1"/>
</dbReference>
<dbReference type="EMBL" id="OOIL02000230">
    <property type="protein sequence ID" value="VFQ62408.1"/>
    <property type="molecule type" value="Genomic_DNA"/>
</dbReference>
<gene>
    <name evidence="10" type="ORF">CCAM_LOCUS4184</name>
</gene>
<evidence type="ECO:0000256" key="3">
    <source>
        <dbReference type="ARBA" id="ARBA00005641"/>
    </source>
</evidence>
<evidence type="ECO:0000256" key="2">
    <source>
        <dbReference type="ARBA" id="ARBA00004613"/>
    </source>
</evidence>
<dbReference type="Gene3D" id="3.20.20.80">
    <property type="entry name" value="Glycosidases"/>
    <property type="match status" value="2"/>
</dbReference>
<evidence type="ECO:0000256" key="5">
    <source>
        <dbReference type="ARBA" id="ARBA00022525"/>
    </source>
</evidence>
<evidence type="ECO:0000256" key="6">
    <source>
        <dbReference type="ARBA" id="ARBA00022729"/>
    </source>
</evidence>
<evidence type="ECO:0000256" key="7">
    <source>
        <dbReference type="ARBA" id="ARBA00022801"/>
    </source>
</evidence>
<dbReference type="AlphaFoldDB" id="A0A484KC10"/>
<keyword evidence="6" id="KW-0732">Signal</keyword>
<evidence type="ECO:0000313" key="11">
    <source>
        <dbReference type="Proteomes" id="UP000595140"/>
    </source>
</evidence>
<dbReference type="GO" id="GO:0000272">
    <property type="term" value="P:polysaccharide catabolic process"/>
    <property type="evidence" value="ECO:0007669"/>
    <property type="project" value="InterPro"/>
</dbReference>
<keyword evidence="11" id="KW-1185">Reference proteome</keyword>
<dbReference type="InterPro" id="IPR001547">
    <property type="entry name" value="Glyco_hydro_5"/>
</dbReference>
<feature type="domain" description="Glycoside hydrolase family 5" evidence="9">
    <location>
        <begin position="391"/>
        <end position="509"/>
    </location>
</feature>
<keyword evidence="5" id="KW-0964">Secreted</keyword>
<evidence type="ECO:0000256" key="1">
    <source>
        <dbReference type="ARBA" id="ARBA00001678"/>
    </source>
</evidence>